<protein>
    <recommendedName>
        <fullName evidence="4">Gliding motility lipoprotein GldD</fullName>
    </recommendedName>
</protein>
<dbReference type="EMBL" id="CP032382">
    <property type="protein sequence ID" value="AYB35219.1"/>
    <property type="molecule type" value="Genomic_DNA"/>
</dbReference>
<dbReference type="AlphaFoldDB" id="A0A385SVH9"/>
<organism evidence="2 3">
    <name type="scientific">Chryseolinea soli</name>
    <dbReference type="NCBI Taxonomy" id="2321403"/>
    <lineage>
        <taxon>Bacteria</taxon>
        <taxon>Pseudomonadati</taxon>
        <taxon>Bacteroidota</taxon>
        <taxon>Cytophagia</taxon>
        <taxon>Cytophagales</taxon>
        <taxon>Fulvivirgaceae</taxon>
        <taxon>Chryseolinea</taxon>
    </lineage>
</organism>
<dbReference type="Proteomes" id="UP000266183">
    <property type="component" value="Chromosome"/>
</dbReference>
<feature type="signal peptide" evidence="1">
    <location>
        <begin position="1"/>
        <end position="21"/>
    </location>
</feature>
<gene>
    <name evidence="2" type="ORF">D4L85_33590</name>
</gene>
<feature type="chain" id="PRO_5017478044" description="Gliding motility lipoprotein GldD" evidence="1">
    <location>
        <begin position="22"/>
        <end position="188"/>
    </location>
</feature>
<evidence type="ECO:0008006" key="4">
    <source>
        <dbReference type="Google" id="ProtNLM"/>
    </source>
</evidence>
<evidence type="ECO:0000313" key="3">
    <source>
        <dbReference type="Proteomes" id="UP000266183"/>
    </source>
</evidence>
<sequence>MLKIKSATPMALCLLALLCLAAGKPKMKKVKVNDAITVSVPQDWHPMDDMDFNERYPSIRAPLAAYTNAEREVDFSVNISATQWPDADLALAQKFFRASIMNMFDRVNMIDEGIHDVGGKKLIFFEFDARLNGSRKQEGLQDPVLRYTYIQYLVEPRQTLAFSFNCPKRLQQDWQETARSMMMSIKIK</sequence>
<keyword evidence="3" id="KW-1185">Reference proteome</keyword>
<evidence type="ECO:0000313" key="2">
    <source>
        <dbReference type="EMBL" id="AYB35219.1"/>
    </source>
</evidence>
<proteinExistence type="predicted"/>
<evidence type="ECO:0000256" key="1">
    <source>
        <dbReference type="SAM" id="SignalP"/>
    </source>
</evidence>
<accession>A0A385SVH9</accession>
<keyword evidence="1" id="KW-0732">Signal</keyword>
<reference evidence="3" key="1">
    <citation type="submission" date="2018-09" db="EMBL/GenBank/DDBJ databases">
        <title>Chryseolinea sp. KIS68-18 isolated from soil.</title>
        <authorList>
            <person name="Weon H.-Y."/>
            <person name="Kwon S.-W."/>
            <person name="Lee S.A."/>
        </authorList>
    </citation>
    <scope>NUCLEOTIDE SEQUENCE [LARGE SCALE GENOMIC DNA]</scope>
    <source>
        <strain evidence="3">KIS68-18</strain>
    </source>
</reference>
<dbReference type="KEGG" id="chk:D4L85_33590"/>
<name>A0A385SVH9_9BACT</name>